<dbReference type="Pfam" id="PF21394">
    <property type="entry name" value="Beta-ketacyl_N"/>
    <property type="match status" value="1"/>
</dbReference>
<dbReference type="Pfam" id="PF16197">
    <property type="entry name" value="KAsynt_C_assoc"/>
    <property type="match status" value="1"/>
</dbReference>
<dbReference type="PANTHER" id="PTHR43775:SF51">
    <property type="entry name" value="INACTIVE PHENOLPHTHIOCEROL SYNTHESIS POLYKETIDE SYNTHASE TYPE I PKS1-RELATED"/>
    <property type="match status" value="1"/>
</dbReference>
<dbReference type="PROSITE" id="PS50075">
    <property type="entry name" value="CARRIER"/>
    <property type="match status" value="1"/>
</dbReference>
<dbReference type="Pfam" id="PF00550">
    <property type="entry name" value="PP-binding"/>
    <property type="match status" value="1"/>
</dbReference>
<gene>
    <name evidence="6" type="ORF">C8N46_1048</name>
</gene>
<dbReference type="InterPro" id="IPR016036">
    <property type="entry name" value="Malonyl_transacylase_ACP-bd"/>
</dbReference>
<dbReference type="InterPro" id="IPR020841">
    <property type="entry name" value="PKS_Beta-ketoAc_synthase_dom"/>
</dbReference>
<proteinExistence type="predicted"/>
<dbReference type="InterPro" id="IPR050091">
    <property type="entry name" value="PKS_NRPS_Biosynth_Enz"/>
</dbReference>
<dbReference type="InterPro" id="IPR016035">
    <property type="entry name" value="Acyl_Trfase/lysoPLipase"/>
</dbReference>
<dbReference type="InterPro" id="IPR032821">
    <property type="entry name" value="PKS_assoc"/>
</dbReference>
<evidence type="ECO:0000313" key="6">
    <source>
        <dbReference type="EMBL" id="PTX61365.1"/>
    </source>
</evidence>
<evidence type="ECO:0000256" key="3">
    <source>
        <dbReference type="ARBA" id="ARBA00022679"/>
    </source>
</evidence>
<dbReference type="Gene3D" id="3.40.47.10">
    <property type="match status" value="1"/>
</dbReference>
<dbReference type="Gene3D" id="3.30.70.3290">
    <property type="match status" value="1"/>
</dbReference>
<dbReference type="SMART" id="SM00823">
    <property type="entry name" value="PKS_PP"/>
    <property type="match status" value="1"/>
</dbReference>
<dbReference type="InterPro" id="IPR001227">
    <property type="entry name" value="Ac_transferase_dom_sf"/>
</dbReference>
<dbReference type="Pfam" id="PF02801">
    <property type="entry name" value="Ketoacyl-synt_C"/>
    <property type="match status" value="1"/>
</dbReference>
<dbReference type="SUPFAM" id="SSF51735">
    <property type="entry name" value="NAD(P)-binding Rossmann-fold domains"/>
    <property type="match status" value="1"/>
</dbReference>
<keyword evidence="3 6" id="KW-0808">Transferase</keyword>
<dbReference type="CDD" id="cd00833">
    <property type="entry name" value="PKS"/>
    <property type="match status" value="1"/>
</dbReference>
<keyword evidence="2" id="KW-0597">Phosphoprotein</keyword>
<dbReference type="InterPro" id="IPR016039">
    <property type="entry name" value="Thiolase-like"/>
</dbReference>
<dbReference type="InterPro" id="IPR057326">
    <property type="entry name" value="KR_dom"/>
</dbReference>
<organism evidence="6 7">
    <name type="scientific">Kordia periserrulae</name>
    <dbReference type="NCBI Taxonomy" id="701523"/>
    <lineage>
        <taxon>Bacteria</taxon>
        <taxon>Pseudomonadati</taxon>
        <taxon>Bacteroidota</taxon>
        <taxon>Flavobacteriia</taxon>
        <taxon>Flavobacteriales</taxon>
        <taxon>Flavobacteriaceae</taxon>
        <taxon>Kordia</taxon>
    </lineage>
</organism>
<dbReference type="SUPFAM" id="SSF55048">
    <property type="entry name" value="Probable ACP-binding domain of malonyl-CoA ACP transacylase"/>
    <property type="match status" value="1"/>
</dbReference>
<dbReference type="GO" id="GO:0004312">
    <property type="term" value="F:fatty acid synthase activity"/>
    <property type="evidence" value="ECO:0007669"/>
    <property type="project" value="TreeGrafter"/>
</dbReference>
<accession>A0A2T6BZ52</accession>
<dbReference type="Pfam" id="PF00698">
    <property type="entry name" value="Acyl_transf_1"/>
    <property type="match status" value="1"/>
</dbReference>
<dbReference type="GO" id="GO:0006633">
    <property type="term" value="P:fatty acid biosynthetic process"/>
    <property type="evidence" value="ECO:0007669"/>
    <property type="project" value="TreeGrafter"/>
</dbReference>
<dbReference type="SMART" id="SM00827">
    <property type="entry name" value="PKS_AT"/>
    <property type="match status" value="1"/>
</dbReference>
<dbReference type="InterPro" id="IPR020806">
    <property type="entry name" value="PKS_PP-bd"/>
</dbReference>
<name>A0A2T6BZ52_9FLAO</name>
<dbReference type="PANTHER" id="PTHR43775">
    <property type="entry name" value="FATTY ACID SYNTHASE"/>
    <property type="match status" value="1"/>
</dbReference>
<dbReference type="EMBL" id="QBKT01000004">
    <property type="protein sequence ID" value="PTX61365.1"/>
    <property type="molecule type" value="Genomic_DNA"/>
</dbReference>
<dbReference type="InterPro" id="IPR014031">
    <property type="entry name" value="Ketoacyl_synth_C"/>
</dbReference>
<dbReference type="SUPFAM" id="SSF52151">
    <property type="entry name" value="FabD/lysophospholipase-like"/>
    <property type="match status" value="1"/>
</dbReference>
<evidence type="ECO:0000259" key="4">
    <source>
        <dbReference type="PROSITE" id="PS50075"/>
    </source>
</evidence>
<dbReference type="PROSITE" id="PS52004">
    <property type="entry name" value="KS3_2"/>
    <property type="match status" value="1"/>
</dbReference>
<dbReference type="InterPro" id="IPR013968">
    <property type="entry name" value="PKS_KR"/>
</dbReference>
<dbReference type="Gene3D" id="3.40.50.720">
    <property type="entry name" value="NAD(P)-binding Rossmann-like Domain"/>
    <property type="match status" value="1"/>
</dbReference>
<dbReference type="SUPFAM" id="SSF53901">
    <property type="entry name" value="Thiolase-like"/>
    <property type="match status" value="1"/>
</dbReference>
<dbReference type="SMART" id="SM00822">
    <property type="entry name" value="PKS_KR"/>
    <property type="match status" value="1"/>
</dbReference>
<evidence type="ECO:0000256" key="1">
    <source>
        <dbReference type="ARBA" id="ARBA00022450"/>
    </source>
</evidence>
<keyword evidence="7" id="KW-1185">Reference proteome</keyword>
<evidence type="ECO:0000256" key="2">
    <source>
        <dbReference type="ARBA" id="ARBA00022553"/>
    </source>
</evidence>
<dbReference type="InterPro" id="IPR036736">
    <property type="entry name" value="ACP-like_sf"/>
</dbReference>
<dbReference type="Pfam" id="PF00109">
    <property type="entry name" value="ketoacyl-synt"/>
    <property type="match status" value="1"/>
</dbReference>
<dbReference type="InterPro" id="IPR049490">
    <property type="entry name" value="C883_1060-like_KR_N"/>
</dbReference>
<feature type="domain" description="Ketosynthase family 3 (KS3)" evidence="5">
    <location>
        <begin position="2"/>
        <end position="426"/>
    </location>
</feature>
<dbReference type="SUPFAM" id="SSF47336">
    <property type="entry name" value="ACP-like"/>
    <property type="match status" value="1"/>
</dbReference>
<dbReference type="Gene3D" id="1.10.1200.10">
    <property type="entry name" value="ACP-like"/>
    <property type="match status" value="1"/>
</dbReference>
<dbReference type="Gene3D" id="3.30.70.250">
    <property type="entry name" value="Malonyl-CoA ACP transacylase, ACP-binding"/>
    <property type="match status" value="1"/>
</dbReference>
<dbReference type="RefSeq" id="WP_108114613.1">
    <property type="nucleotide sequence ID" value="NZ_QBKT01000004.1"/>
</dbReference>
<dbReference type="OrthoDB" id="9778690at2"/>
<dbReference type="SMART" id="SM00825">
    <property type="entry name" value="PKS_KS"/>
    <property type="match status" value="1"/>
</dbReference>
<protein>
    <submittedName>
        <fullName evidence="6">Acyl transferase domain-containing protein</fullName>
    </submittedName>
</protein>
<dbReference type="Proteomes" id="UP000244090">
    <property type="component" value="Unassembled WGS sequence"/>
</dbReference>
<dbReference type="InterPro" id="IPR009081">
    <property type="entry name" value="PP-bd_ACP"/>
</dbReference>
<evidence type="ECO:0000313" key="7">
    <source>
        <dbReference type="Proteomes" id="UP000244090"/>
    </source>
</evidence>
<feature type="domain" description="Carrier" evidence="4">
    <location>
        <begin position="1371"/>
        <end position="1446"/>
    </location>
</feature>
<dbReference type="InterPro" id="IPR014043">
    <property type="entry name" value="Acyl_transferase_dom"/>
</dbReference>
<dbReference type="Gene3D" id="3.40.366.10">
    <property type="entry name" value="Malonyl-Coenzyme A Acyl Carrier Protein, domain 2"/>
    <property type="match status" value="1"/>
</dbReference>
<comment type="caution">
    <text evidence="6">The sequence shown here is derived from an EMBL/GenBank/DDBJ whole genome shotgun (WGS) entry which is preliminary data.</text>
</comment>
<evidence type="ECO:0000259" key="5">
    <source>
        <dbReference type="PROSITE" id="PS52004"/>
    </source>
</evidence>
<sequence>MKRDIAVIGISGKFPKSTNVQEFWKNLVDEKELVHFFTDEELLSRGIDAKQLNDSSYIKAASFIDTYNTFDYSFFKYTPDEAKLMNPQTRLMHQLVWEGIEDAGLNLDTYNKKAGIFLGANRDLNWSVYATLAEAGNVDAMTKAKITNPNFMASLIAYKMNLRGPCYFIDTACSTSLSTAHLACRSLLLNECGTAIVGGVRLLSHHDNGYLYEPGTIVSEDGSVRSFDASSSGTIFCDGAGVVVLKKLEEAIKDNDHVYAVIKASAMNNDGSAKGGYTMPSVSGQSECIKLAHKIAGVQPTDITYVEAHGTATKIGDPIEIESLNKAFNNDSTHKCAIGTVKSNVGHADEAAGILGLIKTTLSIKNKTIPASLHYNKANPAINFAGGPFYVNTKTTAWNRINNKPLTAGISSFGIGGTNIHMVLQETPIGVQKIATPEASYQIRYSADSLSALENFEKALLAHIHEHPTVNLGALAYTLQVGRKQFGLCKAFEVKTKAELIEKLSDKRIKTKEVKEKQDLIFMFSGQGSQYVGMGKFLYEHFSSFKTTMDDGFATLFQINGIDYKAILFDTADTEKINETKYTQPILFLFEYALAKLFIELGLQPNAMIGHSLGEYVAATISGVFTLEDALQILCKRANLMYTVAKGSMLSISANKETLDKALFANVSIATINSPNSFVVSGTDDDIQKVVNELQAKDIQHVVLKTSHAFHSSMMEAIVAEFETALQKITLQAPTIPFVSNNSGEYITTEEASSASYWAKHIVNTVDFKKGIEFLQQQNNGLFLEIGPGRTLTTFFNQCNTTGDKNVAINTIKHPKETVDERTHFLHLLGQIWQHKFDIDWNAFYQGNIPSKIALPTYCFDTYDFPTKVSIDEQLKSQNINLGAEQPTSTLQVATWKQETKVFETPKNFVGKTYIVFCDESNVNNELIALWKLNDIQVITVKNGAEFKQISETQYQINPTEKSSLEALKQAFAAAGIVVDKVIFSWNNETPEFNFEKDNFEAYNQQFSTVLEFMRTFEINTLENDAHIVLLTNSNAQVTGVDTLKGTNNHTSILLRVLVQEASHIQATHIDVDFDKKVDIDQLHKEIHHTADYYKVAYRNGKRWIPTYENLETDIEVENTSFSSEGVYMITGELGTVEFEFIKHVKETYKSNFFLIGKNILDEAYAEKIAALQAIANGSFAFAKGDVSDLNSLETIVANIEAEHGEINGIIHAARFQSREHFLVSSTTKNSIHNHFSVKVNGLVNLYKIFKNKELGFLKVFSSLSAKLGGVTFGAYATSNALLDEVAIGLFAEKTNVSVFNFDKLGTEDTQISVTDIIENIEKSTAYTSESQFIISRRNLNQFEDRATLNEDNQEARFEINRTQLDTQFTAAKTPTEERIVALFEDLFGQTGIGTEDDFFALGGDSLKGISLVNKINKEFSIKLTLSDFFNNATVNELASLIDNRKWLAEKPTTKNEIFI</sequence>
<reference evidence="6 7" key="1">
    <citation type="submission" date="2018-04" db="EMBL/GenBank/DDBJ databases">
        <title>Genomic Encyclopedia of Archaeal and Bacterial Type Strains, Phase II (KMG-II): from individual species to whole genera.</title>
        <authorList>
            <person name="Goeker M."/>
        </authorList>
    </citation>
    <scope>NUCLEOTIDE SEQUENCE [LARGE SCALE GENOMIC DNA]</scope>
    <source>
        <strain evidence="6 7">DSM 25731</strain>
    </source>
</reference>
<dbReference type="Pfam" id="PF08659">
    <property type="entry name" value="KR"/>
    <property type="match status" value="1"/>
</dbReference>
<dbReference type="InterPro" id="IPR036291">
    <property type="entry name" value="NAD(P)-bd_dom_sf"/>
</dbReference>
<dbReference type="GO" id="GO:0031177">
    <property type="term" value="F:phosphopantetheine binding"/>
    <property type="evidence" value="ECO:0007669"/>
    <property type="project" value="InterPro"/>
</dbReference>
<keyword evidence="1" id="KW-0596">Phosphopantetheine</keyword>
<dbReference type="InterPro" id="IPR014030">
    <property type="entry name" value="Ketoacyl_synth_N"/>
</dbReference>